<keyword evidence="5 11" id="KW-0067">ATP-binding</keyword>
<dbReference type="RefSeq" id="WP_013054431.1">
    <property type="nucleotide sequence ID" value="NC_014014.1"/>
</dbReference>
<dbReference type="GO" id="GO:0005886">
    <property type="term" value="C:plasma membrane"/>
    <property type="evidence" value="ECO:0007669"/>
    <property type="project" value="UniProtKB-SubCell"/>
</dbReference>
<evidence type="ECO:0000313" key="12">
    <source>
        <dbReference type="Proteomes" id="UP000001845"/>
    </source>
</evidence>
<dbReference type="PANTHER" id="PTHR24221">
    <property type="entry name" value="ATP-BINDING CASSETTE SUB-FAMILY B"/>
    <property type="match status" value="1"/>
</dbReference>
<feature type="transmembrane region" description="Helical" evidence="8">
    <location>
        <begin position="14"/>
        <end position="40"/>
    </location>
</feature>
<dbReference type="Gene3D" id="3.40.50.300">
    <property type="entry name" value="P-loop containing nucleotide triphosphate hydrolases"/>
    <property type="match status" value="1"/>
</dbReference>
<dbReference type="SUPFAM" id="SSF52540">
    <property type="entry name" value="P-loop containing nucleoside triphosphate hydrolases"/>
    <property type="match status" value="1"/>
</dbReference>
<reference evidence="11 12" key="3">
    <citation type="journal article" date="2011" name="J. Bacteriol.">
        <title>Genome sequences of Mycoplasma alligatoris A21JP2T and Mycoplasma crocodyli MP145T.</title>
        <authorList>
            <person name="Brown D.R."/>
            <person name="Farmerie W.G."/>
            <person name="May M."/>
            <person name="Benders G.A."/>
            <person name="Durkin A.S."/>
            <person name="Hlavinka K."/>
            <person name="Hostetler J."/>
            <person name="Jackson J."/>
            <person name="Johnson J."/>
            <person name="Miller R.H."/>
            <person name="Paralanov V."/>
            <person name="Radune D."/>
            <person name="Szczypinski B."/>
            <person name="Glass J.I."/>
        </authorList>
    </citation>
    <scope>NUCLEOTIDE SEQUENCE [LARGE SCALE GENOMIC DNA]</scope>
    <source>
        <strain evidence="12">ATCC 51981 / MP145</strain>
    </source>
</reference>
<feature type="domain" description="ABC transmembrane type-1" evidence="10">
    <location>
        <begin position="17"/>
        <end position="305"/>
    </location>
</feature>
<dbReference type="STRING" id="512564.MCRO_0507"/>
<dbReference type="InterPro" id="IPR027417">
    <property type="entry name" value="P-loop_NTPase"/>
</dbReference>
<feature type="transmembrane region" description="Helical" evidence="8">
    <location>
        <begin position="160"/>
        <end position="179"/>
    </location>
</feature>
<dbReference type="Pfam" id="PF00005">
    <property type="entry name" value="ABC_tran"/>
    <property type="match status" value="1"/>
</dbReference>
<dbReference type="EMBL" id="CP001991">
    <property type="protein sequence ID" value="ADE19655.1"/>
    <property type="molecule type" value="Genomic_DNA"/>
</dbReference>
<keyword evidence="12" id="KW-1185">Reference proteome</keyword>
<dbReference type="InterPro" id="IPR003439">
    <property type="entry name" value="ABC_transporter-like_ATP-bd"/>
</dbReference>
<evidence type="ECO:0000256" key="5">
    <source>
        <dbReference type="ARBA" id="ARBA00022840"/>
    </source>
</evidence>
<dbReference type="PROSITE" id="PS51257">
    <property type="entry name" value="PROKAR_LIPOPROTEIN"/>
    <property type="match status" value="1"/>
</dbReference>
<keyword evidence="7 8" id="KW-0472">Membrane</keyword>
<dbReference type="GO" id="GO:0005524">
    <property type="term" value="F:ATP binding"/>
    <property type="evidence" value="ECO:0007669"/>
    <property type="project" value="UniProtKB-KW"/>
</dbReference>
<accession>D5E5T6</accession>
<evidence type="ECO:0000256" key="6">
    <source>
        <dbReference type="ARBA" id="ARBA00022989"/>
    </source>
</evidence>
<protein>
    <submittedName>
        <fullName evidence="11">Multidrug ABC transporter, ATP-binding protein</fullName>
    </submittedName>
</protein>
<gene>
    <name evidence="11" type="ordered locus">MCRO_0507</name>
</gene>
<feature type="transmembrane region" description="Helical" evidence="8">
    <location>
        <begin position="134"/>
        <end position="154"/>
    </location>
</feature>
<keyword evidence="3 8" id="KW-0812">Transmembrane</keyword>
<feature type="transmembrane region" description="Helical" evidence="8">
    <location>
        <begin position="244"/>
        <end position="262"/>
    </location>
</feature>
<evidence type="ECO:0000259" key="10">
    <source>
        <dbReference type="PROSITE" id="PS50929"/>
    </source>
</evidence>
<dbReference type="InterPro" id="IPR011527">
    <property type="entry name" value="ABC1_TM_dom"/>
</dbReference>
<evidence type="ECO:0000256" key="4">
    <source>
        <dbReference type="ARBA" id="ARBA00022741"/>
    </source>
</evidence>
<dbReference type="eggNOG" id="COG2274">
    <property type="taxonomic scope" value="Bacteria"/>
</dbReference>
<dbReference type="PROSITE" id="PS50893">
    <property type="entry name" value="ABC_TRANSPORTER_2"/>
    <property type="match status" value="1"/>
</dbReference>
<dbReference type="PANTHER" id="PTHR24221:SF654">
    <property type="entry name" value="ATP-BINDING CASSETTE SUB-FAMILY B MEMBER 6"/>
    <property type="match status" value="1"/>
</dbReference>
<dbReference type="AlphaFoldDB" id="D5E5T6"/>
<reference key="2">
    <citation type="submission" date="2010-03" db="EMBL/GenBank/DDBJ databases">
        <authorList>
            <person name="Ma Z."/>
            <person name="Wang X."/>
            <person name="Liu H."/>
        </authorList>
    </citation>
    <scope>NUCLEOTIDE SEQUENCE</scope>
    <source>
        <strain>MP145</strain>
    </source>
</reference>
<evidence type="ECO:0000256" key="7">
    <source>
        <dbReference type="ARBA" id="ARBA00023136"/>
    </source>
</evidence>
<feature type="domain" description="ABC transporter" evidence="9">
    <location>
        <begin position="335"/>
        <end position="539"/>
    </location>
</feature>
<dbReference type="GO" id="GO:0140359">
    <property type="term" value="F:ABC-type transporter activity"/>
    <property type="evidence" value="ECO:0007669"/>
    <property type="project" value="InterPro"/>
</dbReference>
<keyword evidence="6 8" id="KW-1133">Transmembrane helix</keyword>
<comment type="subcellular location">
    <subcellularLocation>
        <location evidence="1">Cell membrane</location>
        <topology evidence="1">Multi-pass membrane protein</topology>
    </subcellularLocation>
</comment>
<dbReference type="PROSITE" id="PS50929">
    <property type="entry name" value="ABC_TM1F"/>
    <property type="match status" value="1"/>
</dbReference>
<dbReference type="Gene3D" id="1.20.1560.10">
    <property type="entry name" value="ABC transporter type 1, transmembrane domain"/>
    <property type="match status" value="1"/>
</dbReference>
<dbReference type="Proteomes" id="UP000001845">
    <property type="component" value="Chromosome"/>
</dbReference>
<dbReference type="SMART" id="SM00382">
    <property type="entry name" value="AAA"/>
    <property type="match status" value="1"/>
</dbReference>
<evidence type="ECO:0000256" key="8">
    <source>
        <dbReference type="SAM" id="Phobius"/>
    </source>
</evidence>
<dbReference type="InterPro" id="IPR036640">
    <property type="entry name" value="ABC1_TM_sf"/>
</dbReference>
<evidence type="ECO:0000313" key="11">
    <source>
        <dbReference type="EMBL" id="ADE19655.1"/>
    </source>
</evidence>
<evidence type="ECO:0000256" key="3">
    <source>
        <dbReference type="ARBA" id="ARBA00022692"/>
    </source>
</evidence>
<reference evidence="12" key="1">
    <citation type="submission" date="2010-03" db="EMBL/GenBank/DDBJ databases">
        <title>The complete genome of Mycoplasma crocodyli MP145.</title>
        <authorList>
            <person name="Glass J.I."/>
            <person name="Durkin A.S."/>
            <person name="Hostetler J."/>
            <person name="Jackson J."/>
            <person name="Johnson J."/>
            <person name="May M.A."/>
            <person name="Paralanov V."/>
            <person name="Radune D."/>
            <person name="Szczypinski B."/>
            <person name="Brown D.R."/>
        </authorList>
    </citation>
    <scope>NUCLEOTIDE SEQUENCE [LARGE SCALE GENOMIC DNA]</scope>
    <source>
        <strain evidence="12">ATCC 51981 / MP145</strain>
    </source>
</reference>
<feature type="transmembrane region" description="Helical" evidence="8">
    <location>
        <begin position="60"/>
        <end position="88"/>
    </location>
</feature>
<keyword evidence="4" id="KW-0547">Nucleotide-binding</keyword>
<dbReference type="HOGENOM" id="CLU_000604_84_9_14"/>
<organism evidence="11 12">
    <name type="scientific">Mycoplasma crocodyli (strain ATCC 51981 / MP145)</name>
    <dbReference type="NCBI Taxonomy" id="512564"/>
    <lineage>
        <taxon>Bacteria</taxon>
        <taxon>Bacillati</taxon>
        <taxon>Mycoplasmatota</taxon>
        <taxon>Mollicutes</taxon>
        <taxon>Mycoplasmataceae</taxon>
        <taxon>Mycoplasma</taxon>
    </lineage>
</organism>
<dbReference type="OrthoDB" id="397513at2"/>
<dbReference type="InterPro" id="IPR039421">
    <property type="entry name" value="Type_1_exporter"/>
</dbReference>
<dbReference type="GO" id="GO:0016887">
    <property type="term" value="F:ATP hydrolysis activity"/>
    <property type="evidence" value="ECO:0007669"/>
    <property type="project" value="InterPro"/>
</dbReference>
<dbReference type="SUPFAM" id="SSF90123">
    <property type="entry name" value="ABC transporter transmembrane region"/>
    <property type="match status" value="1"/>
</dbReference>
<name>D5E5T6_MYCCM</name>
<proteinExistence type="inferred from homology"/>
<dbReference type="KEGG" id="mcd:MCRO_0507"/>
<evidence type="ECO:0000259" key="9">
    <source>
        <dbReference type="PROSITE" id="PS50893"/>
    </source>
</evidence>
<evidence type="ECO:0000256" key="1">
    <source>
        <dbReference type="ARBA" id="ARBA00004651"/>
    </source>
</evidence>
<comment type="similarity">
    <text evidence="2">Belongs to the ABC transporter superfamily.</text>
</comment>
<sequence length="539" mass="62177">MKQFKSLYDLKTKFVLFLSFLLACLITTIRSLSSFITFFILNTLINKTTIIGLSSDFELIMWILIYVSFLIIDALSVVLLNFIIRIFIVKFTYKFQMLSYDKYYSSNIATLKTIDNNSVLNSISNDYSQYINNYLTFVLNVIPSIIALVCVIALMAYINWVILLAYLALSLFIMIYNIFSKLYANKLDIEKSIVNEKYLSDLNFKINNFDLYLNSGFRLPFISSIAEIFGYRNRVYKNIEIKKYALDIPITIINISSLLIIFGVSFTLQQYGLITIPAIIIAINNFSSFHNNFDSITSIVSVKNSLNLFRKKIDDFYLTFENNKDVIYKSNLEVISFEKVYLNIDNKNILNDINLTIEKGDKLLIKGKSGCGKSTLITLLFNEIETTSGSIKYNNKTIQKNINLSSQIAYANNNNFIVSGSLRDNIFLGRNPDETTYNDLVEKLEINYIKDETYDISTLNLSEGQKQKIVIARTLAQDKNFYVFDEAISNLDAKSKELLNKYFLQTNKTIIFISHISLNDKLFNKIYSFDVSENKWILE</sequence>
<dbReference type="InterPro" id="IPR003593">
    <property type="entry name" value="AAA+_ATPase"/>
</dbReference>
<evidence type="ECO:0000256" key="2">
    <source>
        <dbReference type="ARBA" id="ARBA00005417"/>
    </source>
</evidence>